<dbReference type="Proteomes" id="UP000018837">
    <property type="component" value="Unassembled WGS sequence"/>
</dbReference>
<dbReference type="AlphaFoldDB" id="W2C6Q1"/>
<evidence type="ECO:0000256" key="1">
    <source>
        <dbReference type="SAM" id="MobiDB-lite"/>
    </source>
</evidence>
<dbReference type="InterPro" id="IPR046228">
    <property type="entry name" value="DUF6261"/>
</dbReference>
<gene>
    <name evidence="2" type="ORF">N425_02060</name>
</gene>
<feature type="compositionally biased region" description="Basic and acidic residues" evidence="1">
    <location>
        <begin position="223"/>
        <end position="266"/>
    </location>
</feature>
<name>W2C6Q1_9BACT</name>
<comment type="caution">
    <text evidence="2">The sequence shown here is derived from an EMBL/GenBank/DDBJ whole genome shotgun (WGS) entry which is preliminary data.</text>
</comment>
<proteinExistence type="predicted"/>
<evidence type="ECO:0000313" key="3">
    <source>
        <dbReference type="Proteomes" id="UP000018837"/>
    </source>
</evidence>
<organism evidence="2 3">
    <name type="scientific">Tannerella sp. oral taxon BU063 isolate Cell 2</name>
    <dbReference type="NCBI Taxonomy" id="1411148"/>
    <lineage>
        <taxon>Bacteria</taxon>
        <taxon>Pseudomonadati</taxon>
        <taxon>Bacteroidota</taxon>
        <taxon>Bacteroidia</taxon>
        <taxon>Bacteroidales</taxon>
        <taxon>Tannerellaceae</taxon>
        <taxon>Tannerella</taxon>
    </lineage>
</organism>
<evidence type="ECO:0000313" key="2">
    <source>
        <dbReference type="EMBL" id="ETK02830.1"/>
    </source>
</evidence>
<feature type="region of interest" description="Disordered" evidence="1">
    <location>
        <begin position="222"/>
        <end position="310"/>
    </location>
</feature>
<dbReference type="EMBL" id="AYUF01000295">
    <property type="protein sequence ID" value="ETK02830.1"/>
    <property type="molecule type" value="Genomic_DNA"/>
</dbReference>
<dbReference type="PATRIC" id="fig|1411148.3.peg.192"/>
<dbReference type="Pfam" id="PF19775">
    <property type="entry name" value="DUF6261"/>
    <property type="match status" value="1"/>
</dbReference>
<accession>W2C6Q1</accession>
<sequence length="310" mass="34229">MNIALTRLSTRALGGLAQRVVKSSKNGKFKIVEEHELLKSLEKESKEFEDLYGKLTYSGRGNDILAADAARDKTFTALRTLLKGYKELPLPNAADAAALYKVFEQYGANVERMNYVAETAQMVVIFKELDKPENAARFEALKFKPAYEELKKRQNAFEDLYAVQAEANAELRKLPPATAARARLQKALTAYLNLLEAMKDLPTWDTLYLDINEMVKSAAATYRNDRSDKAPDDPNAPKEPKEPKKPRKPKDNDPDIRLPEDGKPKQPEAGGGGTPEKPKQPETGGGGTPEPPKKPEAGGGGTPEIHLPEE</sequence>
<reference evidence="2 3" key="1">
    <citation type="submission" date="2013-11" db="EMBL/GenBank/DDBJ databases">
        <title>Single cell genomics of uncultured Tannerella BU063 (oral taxon 286).</title>
        <authorList>
            <person name="Beall C.J."/>
            <person name="Campbell A.G."/>
            <person name="Griffen A.L."/>
            <person name="Podar M."/>
            <person name="Leys E.J."/>
        </authorList>
    </citation>
    <scope>NUCLEOTIDE SEQUENCE [LARGE SCALE GENOMIC DNA]</scope>
    <source>
        <strain evidence="2">Cell 2</strain>
    </source>
</reference>
<protein>
    <submittedName>
        <fullName evidence="2">Uncharacterized protein</fullName>
    </submittedName>
</protein>